<comment type="caution">
    <text evidence="1">The sequence shown here is derived from an EMBL/GenBank/DDBJ whole genome shotgun (WGS) entry which is preliminary data.</text>
</comment>
<keyword evidence="2" id="KW-1185">Reference proteome</keyword>
<dbReference type="Proteomes" id="UP000269154">
    <property type="component" value="Unassembled WGS sequence"/>
</dbReference>
<dbReference type="EMBL" id="RCBY01000562">
    <property type="protein sequence ID" value="RQH15568.1"/>
    <property type="molecule type" value="Genomic_DNA"/>
</dbReference>
<name>A0A3N6NGG3_9CYAN</name>
<proteinExistence type="predicted"/>
<sequence>MPSIPVAVGCASGIDQLVRQAFPQARVFTAASQHPGALAARSGQLVRFIATSGGCLLVFPAGPCPRAVRVSRVSRVTAPAVGVLVHGSFRLPVLVCALCACGSCRLGRGHLRLIQWQQGASAQQAGCRWFGRALSLSSCIVSSIASGLPFRGTLGRAGLATVFWTLHARCFPPAQC</sequence>
<reference evidence="1 2" key="1">
    <citation type="journal article" date="2018" name="ACS Chem. Biol.">
        <title>Ketoreductase domain dysfunction expands chemodiversity: malyngamide biosynthesis in the cyanobacterium Okeania hirsuta.</title>
        <authorList>
            <person name="Moss N.A."/>
            <person name="Leao T."/>
            <person name="Rankin M."/>
            <person name="McCullough T.M."/>
            <person name="Qu P."/>
            <person name="Korobeynikov A."/>
            <person name="Smith J.L."/>
            <person name="Gerwick L."/>
            <person name="Gerwick W.H."/>
        </authorList>
    </citation>
    <scope>NUCLEOTIDE SEQUENCE [LARGE SCALE GENOMIC DNA]</scope>
    <source>
        <strain evidence="1 2">PAB10Feb10-1</strain>
    </source>
</reference>
<organism evidence="1 2">
    <name type="scientific">Okeania hirsuta</name>
    <dbReference type="NCBI Taxonomy" id="1458930"/>
    <lineage>
        <taxon>Bacteria</taxon>
        <taxon>Bacillati</taxon>
        <taxon>Cyanobacteriota</taxon>
        <taxon>Cyanophyceae</taxon>
        <taxon>Oscillatoriophycideae</taxon>
        <taxon>Oscillatoriales</taxon>
        <taxon>Microcoleaceae</taxon>
        <taxon>Okeania</taxon>
    </lineage>
</organism>
<protein>
    <submittedName>
        <fullName evidence="1">Uncharacterized protein</fullName>
    </submittedName>
</protein>
<dbReference type="AlphaFoldDB" id="A0A3N6NGG3"/>
<evidence type="ECO:0000313" key="1">
    <source>
        <dbReference type="EMBL" id="RQH15568.1"/>
    </source>
</evidence>
<gene>
    <name evidence="1" type="ORF">D5R40_34030</name>
</gene>
<accession>A0A3N6NGG3</accession>
<evidence type="ECO:0000313" key="2">
    <source>
        <dbReference type="Proteomes" id="UP000269154"/>
    </source>
</evidence>